<evidence type="ECO:0008006" key="3">
    <source>
        <dbReference type="Google" id="ProtNLM"/>
    </source>
</evidence>
<name>A0A1F7WS35_9BACT</name>
<dbReference type="STRING" id="1817813.A2008_00475"/>
<dbReference type="Gene3D" id="2.180.10.10">
    <property type="entry name" value="RHS repeat-associated core"/>
    <property type="match status" value="1"/>
</dbReference>
<sequence length="307" mass="35395">MYEIKQNKVMEDCSMTIDAWELKSNFFKEKIKTSRLKAFQLMESETGDFDKDGVKVYSCEYDQAGNMVREAEYGPDGELDWICSYAYDAAGRLSEETIYTDGNVVEGRTVHGYNAESQLAEVSEFGDGSEAEYKTSYIYEGGRLAEEVRTDDAGEKSGCCKHKYDGAGKRLETVEYDVDGNPVTRIAYKYDAAGNLTEESIFACEDKTEELDSAIIYVYDDQKRLIERRIKNDEMVFDKVDYKYDAKNNIVEENFFERDDVDDEGYASRVVYEYDGSDNIIRETEYEMKDGSLKPMVYSRHIYEYHA</sequence>
<evidence type="ECO:0000313" key="2">
    <source>
        <dbReference type="Proteomes" id="UP000178735"/>
    </source>
</evidence>
<dbReference type="AlphaFoldDB" id="A0A1F7WS35"/>
<dbReference type="Proteomes" id="UP000178735">
    <property type="component" value="Unassembled WGS sequence"/>
</dbReference>
<protein>
    <recommendedName>
        <fullName evidence="3">YD repeat (Two copies)</fullName>
    </recommendedName>
</protein>
<reference evidence="1 2" key="1">
    <citation type="journal article" date="2016" name="Nat. Commun.">
        <title>Thousands of microbial genomes shed light on interconnected biogeochemical processes in an aquifer system.</title>
        <authorList>
            <person name="Anantharaman K."/>
            <person name="Brown C.T."/>
            <person name="Hug L.A."/>
            <person name="Sharon I."/>
            <person name="Castelle C.J."/>
            <person name="Probst A.J."/>
            <person name="Thomas B.C."/>
            <person name="Singh A."/>
            <person name="Wilkins M.J."/>
            <person name="Karaoz U."/>
            <person name="Brodie E.L."/>
            <person name="Williams K.H."/>
            <person name="Hubbard S.S."/>
            <person name="Banfield J.F."/>
        </authorList>
    </citation>
    <scope>NUCLEOTIDE SEQUENCE [LARGE SCALE GENOMIC DNA]</scope>
</reference>
<comment type="caution">
    <text evidence="1">The sequence shown here is derived from an EMBL/GenBank/DDBJ whole genome shotgun (WGS) entry which is preliminary data.</text>
</comment>
<evidence type="ECO:0000313" key="1">
    <source>
        <dbReference type="EMBL" id="OGM05427.1"/>
    </source>
</evidence>
<proteinExistence type="predicted"/>
<gene>
    <name evidence="1" type="ORF">A2008_00475</name>
</gene>
<dbReference type="EMBL" id="MGFH01000114">
    <property type="protein sequence ID" value="OGM05427.1"/>
    <property type="molecule type" value="Genomic_DNA"/>
</dbReference>
<organism evidence="1 2">
    <name type="scientific">Candidatus Wallbacteria bacterium GWC2_49_35</name>
    <dbReference type="NCBI Taxonomy" id="1817813"/>
    <lineage>
        <taxon>Bacteria</taxon>
        <taxon>Candidatus Walliibacteriota</taxon>
    </lineage>
</organism>
<accession>A0A1F7WS35</accession>